<evidence type="ECO:0000313" key="2">
    <source>
        <dbReference type="Proteomes" id="UP001057702"/>
    </source>
</evidence>
<dbReference type="Proteomes" id="UP001057702">
    <property type="component" value="Unassembled WGS sequence"/>
</dbReference>
<dbReference type="RefSeq" id="WP_255919673.1">
    <property type="nucleotide sequence ID" value="NZ_JANFNG010000005.1"/>
</dbReference>
<comment type="caution">
    <text evidence="1">The sequence shown here is derived from an EMBL/GenBank/DDBJ whole genome shotgun (WGS) entry which is preliminary data.</text>
</comment>
<proteinExistence type="predicted"/>
<keyword evidence="2" id="KW-1185">Reference proteome</keyword>
<dbReference type="NCBIfam" id="TIGR03882">
    <property type="entry name" value="cyclo_dehyd_2"/>
    <property type="match status" value="1"/>
</dbReference>
<organism evidence="1 2">
    <name type="scientific">Streptomyces humicola</name>
    <dbReference type="NCBI Taxonomy" id="2953240"/>
    <lineage>
        <taxon>Bacteria</taxon>
        <taxon>Bacillati</taxon>
        <taxon>Actinomycetota</taxon>
        <taxon>Actinomycetes</taxon>
        <taxon>Kitasatosporales</taxon>
        <taxon>Streptomycetaceae</taxon>
        <taxon>Streptomyces</taxon>
    </lineage>
</organism>
<dbReference type="InterPro" id="IPR035985">
    <property type="entry name" value="Ubiquitin-activating_enz"/>
</dbReference>
<gene>
    <name evidence="1" type="ORF">NGB36_09105</name>
</gene>
<name>A0ABT1PSX9_9ACTN</name>
<dbReference type="InterPro" id="IPR022291">
    <property type="entry name" value="Bacteriocin_synth_cyclodeHase"/>
</dbReference>
<sequence length="344" mass="36755">MPGTEARLKRSIIVVGHSPDVVELRVGVWSTRSYTVTDDSGKGKLLDIVSGLDGSQSHKDLARAHGVPRATVEAVVDHLRTLDAIEWGPTSAVDAYLDQMRPLKVDDGSTGRPERAVLLGDPQLTTVVADLLSELDQAKTEVLAPDSPIAKILATPDLADVHDGLRLARLVDAFAELRGAYVVLAQETVNPAQATLFNRVALEAGITWTHAAVDGPFLLVGPTIVPGSSPCYQCFETRVAMNLRSNDSYVRYKHALAQGVVKAGSPPLLSALRATLAGHTALEAVNYLTCGSTFTIGKVLGIYLPTMEISHSEVLRLPGCPSCGSLRGRDDASLYFDARAWLDA</sequence>
<protein>
    <submittedName>
        <fullName evidence="1">TOMM leader peptide-binding protein</fullName>
    </submittedName>
</protein>
<evidence type="ECO:0000313" key="1">
    <source>
        <dbReference type="EMBL" id="MCQ4080756.1"/>
    </source>
</evidence>
<reference evidence="1" key="1">
    <citation type="submission" date="2022-06" db="EMBL/GenBank/DDBJ databases">
        <title>Draft genome sequence of Streptomyces sp. RB6PN25 isolated from peat swamp forest in Thailand.</title>
        <authorList>
            <person name="Duangmal K."/>
            <person name="Klaysubun C."/>
        </authorList>
    </citation>
    <scope>NUCLEOTIDE SEQUENCE</scope>
    <source>
        <strain evidence="1">RB6PN25</strain>
    </source>
</reference>
<dbReference type="Gene3D" id="3.40.50.720">
    <property type="entry name" value="NAD(P)-binding Rossmann-like Domain"/>
    <property type="match status" value="1"/>
</dbReference>
<dbReference type="SUPFAM" id="SSF69572">
    <property type="entry name" value="Activating enzymes of the ubiquitin-like proteins"/>
    <property type="match status" value="1"/>
</dbReference>
<dbReference type="EMBL" id="JANFNG010000005">
    <property type="protein sequence ID" value="MCQ4080756.1"/>
    <property type="molecule type" value="Genomic_DNA"/>
</dbReference>
<accession>A0ABT1PSX9</accession>